<comment type="caution">
    <text evidence="10">The sequence shown here is derived from an EMBL/GenBank/DDBJ whole genome shotgun (WGS) entry which is preliminary data.</text>
</comment>
<evidence type="ECO:0000313" key="10">
    <source>
        <dbReference type="EMBL" id="MBC8536121.1"/>
    </source>
</evidence>
<evidence type="ECO:0000256" key="4">
    <source>
        <dbReference type="ARBA" id="ARBA00022737"/>
    </source>
</evidence>
<sequence length="496" mass="54147">MGEPFLTLRHISKSFGGVHALTDVSFSIEAGETYCLMGENGSGKSTLIKIISGVYEADEGEIIIGGKSRRKLTPVESIKEGIQIIYQDFSVFPNLSVAENIALSSMVIGKKKLVNRREMRRIASEALARIGVELPLDELVEELPVAGKQIVAIARGIAQDVKLLVMDEPTTALTHKEILALYKIIEALKKKGVSIVFVSHKLEEVFSISEKIAILRNGKKVLDDRIENFDPASLTYHMTGREIPSVPYEYVPQEDGKPILEVEALSMKGAFEDVSFSLLPREILGVTGQLGCGRTELAKALFGIGEKSGKIRLGGEEVKIDSVLDAHRLGIGYVPEDRLSEGLFLTRSLTDNITVAGVDRLAHGIMLDRREFTAEAEKWLAELDINSAGADAPASSLSGGNQQRVVLAKWLATSPKLLILNCPTVGVDVGSKNQIHEIIKDLARRGIGIIVISDDIGEILTLCNRVLLMRDGKVVRQYQSAETTADQLEKDLIQAQ</sequence>
<evidence type="ECO:0000259" key="9">
    <source>
        <dbReference type="PROSITE" id="PS50893"/>
    </source>
</evidence>
<feature type="domain" description="ABC transporter" evidence="9">
    <location>
        <begin position="251"/>
        <end position="496"/>
    </location>
</feature>
<evidence type="ECO:0000256" key="6">
    <source>
        <dbReference type="ARBA" id="ARBA00022840"/>
    </source>
</evidence>
<evidence type="ECO:0000256" key="8">
    <source>
        <dbReference type="ARBA" id="ARBA00023136"/>
    </source>
</evidence>
<reference evidence="10" key="1">
    <citation type="submission" date="2020-08" db="EMBL/GenBank/DDBJ databases">
        <title>Genome public.</title>
        <authorList>
            <person name="Liu C."/>
            <person name="Sun Q."/>
        </authorList>
    </citation>
    <scope>NUCLEOTIDE SEQUENCE</scope>
    <source>
        <strain evidence="10">BX7</strain>
    </source>
</reference>
<keyword evidence="7" id="KW-1278">Translocase</keyword>
<dbReference type="Proteomes" id="UP000620366">
    <property type="component" value="Unassembled WGS sequence"/>
</dbReference>
<dbReference type="PANTHER" id="PTHR43790:SF1">
    <property type="entry name" value="XYLOSE IMPORT ATP-BINDING PROTEIN XYLG"/>
    <property type="match status" value="1"/>
</dbReference>
<keyword evidence="1" id="KW-0813">Transport</keyword>
<dbReference type="Gene3D" id="3.40.50.300">
    <property type="entry name" value="P-loop containing nucleotide triphosphate hydrolases"/>
    <property type="match status" value="2"/>
</dbReference>
<dbReference type="PROSITE" id="PS00211">
    <property type="entry name" value="ABC_TRANSPORTER_1"/>
    <property type="match status" value="1"/>
</dbReference>
<keyword evidence="11" id="KW-1185">Reference proteome</keyword>
<name>A0A926HV09_9FIRM</name>
<protein>
    <submittedName>
        <fullName evidence="10">Sugar ABC transporter ATP-binding protein</fullName>
    </submittedName>
</protein>
<gene>
    <name evidence="10" type="ORF">H8695_05375</name>
</gene>
<evidence type="ECO:0000256" key="7">
    <source>
        <dbReference type="ARBA" id="ARBA00022967"/>
    </source>
</evidence>
<dbReference type="InterPro" id="IPR027417">
    <property type="entry name" value="P-loop_NTPase"/>
</dbReference>
<keyword evidence="3" id="KW-0762">Sugar transport</keyword>
<accession>A0A926HV09</accession>
<dbReference type="InterPro" id="IPR050107">
    <property type="entry name" value="ABC_carbohydrate_import_ATPase"/>
</dbReference>
<dbReference type="RefSeq" id="WP_249299873.1">
    <property type="nucleotide sequence ID" value="NZ_JACRSP010000002.1"/>
</dbReference>
<dbReference type="EMBL" id="JACRSP010000002">
    <property type="protein sequence ID" value="MBC8536121.1"/>
    <property type="molecule type" value="Genomic_DNA"/>
</dbReference>
<dbReference type="PANTHER" id="PTHR43790">
    <property type="entry name" value="CARBOHYDRATE TRANSPORT ATP-BINDING PROTEIN MG119-RELATED"/>
    <property type="match status" value="1"/>
</dbReference>
<dbReference type="InterPro" id="IPR003439">
    <property type="entry name" value="ABC_transporter-like_ATP-bd"/>
</dbReference>
<keyword evidence="4" id="KW-0677">Repeat</keyword>
<evidence type="ECO:0000256" key="5">
    <source>
        <dbReference type="ARBA" id="ARBA00022741"/>
    </source>
</evidence>
<keyword evidence="2" id="KW-1003">Cell membrane</keyword>
<dbReference type="CDD" id="cd03216">
    <property type="entry name" value="ABC_Carb_Monos_I"/>
    <property type="match status" value="1"/>
</dbReference>
<dbReference type="GO" id="GO:0005524">
    <property type="term" value="F:ATP binding"/>
    <property type="evidence" value="ECO:0007669"/>
    <property type="project" value="UniProtKB-KW"/>
</dbReference>
<dbReference type="PROSITE" id="PS50893">
    <property type="entry name" value="ABC_TRANSPORTER_2"/>
    <property type="match status" value="2"/>
</dbReference>
<keyword evidence="6 10" id="KW-0067">ATP-binding</keyword>
<dbReference type="GO" id="GO:0016887">
    <property type="term" value="F:ATP hydrolysis activity"/>
    <property type="evidence" value="ECO:0007669"/>
    <property type="project" value="InterPro"/>
</dbReference>
<evidence type="ECO:0000256" key="3">
    <source>
        <dbReference type="ARBA" id="ARBA00022597"/>
    </source>
</evidence>
<proteinExistence type="predicted"/>
<evidence type="ECO:0000256" key="1">
    <source>
        <dbReference type="ARBA" id="ARBA00022448"/>
    </source>
</evidence>
<keyword evidence="8" id="KW-0472">Membrane</keyword>
<dbReference type="AlphaFoldDB" id="A0A926HV09"/>
<evidence type="ECO:0000313" key="11">
    <source>
        <dbReference type="Proteomes" id="UP000620366"/>
    </source>
</evidence>
<dbReference type="InterPro" id="IPR017871">
    <property type="entry name" value="ABC_transporter-like_CS"/>
</dbReference>
<dbReference type="CDD" id="cd03215">
    <property type="entry name" value="ABC_Carb_Monos_II"/>
    <property type="match status" value="1"/>
</dbReference>
<evidence type="ECO:0000256" key="2">
    <source>
        <dbReference type="ARBA" id="ARBA00022475"/>
    </source>
</evidence>
<feature type="domain" description="ABC transporter" evidence="9">
    <location>
        <begin position="6"/>
        <end position="242"/>
    </location>
</feature>
<dbReference type="InterPro" id="IPR003593">
    <property type="entry name" value="AAA+_ATPase"/>
</dbReference>
<keyword evidence="5" id="KW-0547">Nucleotide-binding</keyword>
<dbReference type="Pfam" id="PF00005">
    <property type="entry name" value="ABC_tran"/>
    <property type="match status" value="2"/>
</dbReference>
<dbReference type="SUPFAM" id="SSF52540">
    <property type="entry name" value="P-loop containing nucleoside triphosphate hydrolases"/>
    <property type="match status" value="2"/>
</dbReference>
<organism evidence="10 11">
    <name type="scientific">Feifania hominis</name>
    <dbReference type="NCBI Taxonomy" id="2763660"/>
    <lineage>
        <taxon>Bacteria</taxon>
        <taxon>Bacillati</taxon>
        <taxon>Bacillota</taxon>
        <taxon>Clostridia</taxon>
        <taxon>Eubacteriales</taxon>
        <taxon>Feifaniaceae</taxon>
        <taxon>Feifania</taxon>
    </lineage>
</organism>
<dbReference type="SMART" id="SM00382">
    <property type="entry name" value="AAA"/>
    <property type="match status" value="2"/>
</dbReference>